<dbReference type="Gene3D" id="2.30.30.490">
    <property type="match status" value="1"/>
</dbReference>
<evidence type="ECO:0000313" key="3">
    <source>
        <dbReference type="EMBL" id="PHT30924.1"/>
    </source>
</evidence>
<dbReference type="InterPro" id="IPR008395">
    <property type="entry name" value="Agenet-like_dom"/>
</dbReference>
<keyword evidence="4" id="KW-1185">Reference proteome</keyword>
<dbReference type="SMART" id="SM00743">
    <property type="entry name" value="Agenet"/>
    <property type="match status" value="3"/>
</dbReference>
<feature type="region of interest" description="Disordered" evidence="1">
    <location>
        <begin position="481"/>
        <end position="534"/>
    </location>
</feature>
<organism evidence="3 4">
    <name type="scientific">Capsicum baccatum</name>
    <name type="common">Peruvian pepper</name>
    <dbReference type="NCBI Taxonomy" id="33114"/>
    <lineage>
        <taxon>Eukaryota</taxon>
        <taxon>Viridiplantae</taxon>
        <taxon>Streptophyta</taxon>
        <taxon>Embryophyta</taxon>
        <taxon>Tracheophyta</taxon>
        <taxon>Spermatophyta</taxon>
        <taxon>Magnoliopsida</taxon>
        <taxon>eudicotyledons</taxon>
        <taxon>Gunneridae</taxon>
        <taxon>Pentapetalae</taxon>
        <taxon>asterids</taxon>
        <taxon>lamiids</taxon>
        <taxon>Solanales</taxon>
        <taxon>Solanaceae</taxon>
        <taxon>Solanoideae</taxon>
        <taxon>Capsiceae</taxon>
        <taxon>Capsicum</taxon>
    </lineage>
</organism>
<evidence type="ECO:0000313" key="4">
    <source>
        <dbReference type="Proteomes" id="UP000224567"/>
    </source>
</evidence>
<dbReference type="GO" id="GO:0003682">
    <property type="term" value="F:chromatin binding"/>
    <property type="evidence" value="ECO:0007669"/>
    <property type="project" value="InterPro"/>
</dbReference>
<proteinExistence type="predicted"/>
<dbReference type="InterPro" id="IPR014002">
    <property type="entry name" value="Agenet_dom_plant"/>
</dbReference>
<dbReference type="AlphaFoldDB" id="A0A2G2VD55"/>
<sequence length="1158" mass="131266">MSSSDSSFWKEAVNSEIDSILSNHTWELVDLPPGNKPLGSKWIFKRKMKTDGTIDKYKARLVVKGFNQKEGLDYFDTYSPVKRITSIRMLIALAAVYGLQIHQMDVKTAFLNGELEEEIYMEQPEGFVVPGKENKVCKLVKSLYGLKQAPKQWHAKFDQTMLANGFKINECDKCVYIKDTPNHQVIVCLYVDDMLIISRDICDINATKRMLESKFDMKDLGVADVILGIRIHRTPQGLALSQSHYIEKVLDKFKNMEFDIAKTPLDATFALRKNEAESDSQLEYARVLGCLMYIMNCTRPDIACTINKSSRYTSNPNKTHWMAMKRVLGYLKYTQDYALHYNKYPAVLEGYSDANWITGSNEVKSTSGYVFTIGGGAVSWKSSKQTCIARSTMESEFIALDKAGEEAESLRNFLEDIPYWTKPVAPVCIHCDSQAAIGRVGNMMYNGKSRHIRRRHNTVRELLSSGIITIDYVKSKDNVSDPLTKGLSREGVERTSKGMGLRPRTSQHGDTLASEKKRSASTAGHISDEGQLPSKSKPKISNILWFGTAWMCAKRLKHYPSFSTKGITITVNSFAIIKAKEEGHYLAYLDDFYENKKGEKSIKVRWFQHLQEVQCVIPQLEGHPGEIFITPHTQVIYAECIDALATVLTPEDYERYISLAPENLFSGVYVCCWEFKNNKVMPFSVSDLDGYYNQMIFAMLSNHQAQLKSKGPMSHEIKDITREDPIKQGPKGSRSVGGTRSFGIRKSIPGNQLAKAKPPTCPKLKTKIPSSGPAGVQLVEPQFKLSFEVGDNLEVLRRDSGLRGCWFRCKDLKVSEKHLKVQYDDIQDCDGPDKLKEWVSSYRVADSDKLGMRCIGRLAIQPQPPEDFSDFLLNIKEPGNCENQMAPKLVAPEDKKMASTSEHLADKQATDVLKLKKRWSNDFLAADLEYTLFEEMLARQLNFVDFPYLVDTPRSERRSALMAGKQIATAKLPNYQKLKVKFPSSGPAGIQLVESQHKLSFEAGDNIEVLCQDSGMRGCWFRCKILRVSEKCLKVQYDDILDCDGPEKLEEWIPSYRVANPDKLGTRCTGRLTVRPRPLEDSSDCSIEVGAAVDAWWSDGWWEGFIVEYDVFGSSHLHIYFPGENKTLEIERKNVRISRDWIDDKWVEVKGKKCINHP</sequence>
<dbReference type="PROSITE" id="PS51038">
    <property type="entry name" value="BAH"/>
    <property type="match status" value="1"/>
</dbReference>
<dbReference type="STRING" id="33114.A0A2G2VD55"/>
<reference evidence="3 4" key="1">
    <citation type="journal article" date="2017" name="Genome Biol.">
        <title>New reference genome sequences of hot pepper reveal the massive evolution of plant disease-resistance genes by retroduplication.</title>
        <authorList>
            <person name="Kim S."/>
            <person name="Park J."/>
            <person name="Yeom S.I."/>
            <person name="Kim Y.M."/>
            <person name="Seo E."/>
            <person name="Kim K.T."/>
            <person name="Kim M.S."/>
            <person name="Lee J.M."/>
            <person name="Cheong K."/>
            <person name="Shin H.S."/>
            <person name="Kim S.B."/>
            <person name="Han K."/>
            <person name="Lee J."/>
            <person name="Park M."/>
            <person name="Lee H.A."/>
            <person name="Lee H.Y."/>
            <person name="Lee Y."/>
            <person name="Oh S."/>
            <person name="Lee J.H."/>
            <person name="Choi E."/>
            <person name="Choi E."/>
            <person name="Lee S.E."/>
            <person name="Jeon J."/>
            <person name="Kim H."/>
            <person name="Choi G."/>
            <person name="Song H."/>
            <person name="Lee J."/>
            <person name="Lee S.C."/>
            <person name="Kwon J.K."/>
            <person name="Lee H.Y."/>
            <person name="Koo N."/>
            <person name="Hong Y."/>
            <person name="Kim R.W."/>
            <person name="Kang W.H."/>
            <person name="Huh J.H."/>
            <person name="Kang B.C."/>
            <person name="Yang T.J."/>
            <person name="Lee Y.H."/>
            <person name="Bennetzen J.L."/>
            <person name="Choi D."/>
        </authorList>
    </citation>
    <scope>NUCLEOTIDE SEQUENCE [LARGE SCALE GENOMIC DNA]</scope>
    <source>
        <strain evidence="4">cv. PBC81</strain>
    </source>
</reference>
<dbReference type="InterPro" id="IPR043151">
    <property type="entry name" value="BAH_sf"/>
</dbReference>
<dbReference type="Pfam" id="PF05641">
    <property type="entry name" value="Agenet"/>
    <property type="match status" value="2"/>
</dbReference>
<dbReference type="CDD" id="cd20405">
    <property type="entry name" value="Tudor_Agenet_AtDUF_rpt1_3"/>
    <property type="match status" value="2"/>
</dbReference>
<dbReference type="CDD" id="cd09272">
    <property type="entry name" value="RNase_HI_RT_Ty1"/>
    <property type="match status" value="1"/>
</dbReference>
<name>A0A2G2VD55_CAPBA</name>
<dbReference type="EMBL" id="MLFT02000012">
    <property type="protein sequence ID" value="PHT30924.1"/>
    <property type="molecule type" value="Genomic_DNA"/>
</dbReference>
<dbReference type="InterPro" id="IPR043502">
    <property type="entry name" value="DNA/RNA_pol_sf"/>
</dbReference>
<feature type="compositionally biased region" description="Basic and acidic residues" evidence="1">
    <location>
        <begin position="487"/>
        <end position="496"/>
    </location>
</feature>
<accession>A0A2G2VD55</accession>
<dbReference type="Pfam" id="PF07727">
    <property type="entry name" value="RVT_2"/>
    <property type="match status" value="1"/>
</dbReference>
<dbReference type="PANTHER" id="PTHR31917">
    <property type="entry name" value="AGENET DOMAIN-CONTAINING PROTEIN-RELATED"/>
    <property type="match status" value="1"/>
</dbReference>
<feature type="domain" description="BAH" evidence="2">
    <location>
        <begin position="567"/>
        <end position="686"/>
    </location>
</feature>
<dbReference type="OrthoDB" id="411615at2759"/>
<evidence type="ECO:0000259" key="2">
    <source>
        <dbReference type="PROSITE" id="PS51038"/>
    </source>
</evidence>
<protein>
    <recommendedName>
        <fullName evidence="2">BAH domain-containing protein</fullName>
    </recommendedName>
</protein>
<dbReference type="InterPro" id="IPR001025">
    <property type="entry name" value="BAH_dom"/>
</dbReference>
<dbReference type="InterPro" id="IPR013103">
    <property type="entry name" value="RVT_2"/>
</dbReference>
<dbReference type="SUPFAM" id="SSF56672">
    <property type="entry name" value="DNA/RNA polymerases"/>
    <property type="match status" value="1"/>
</dbReference>
<comment type="caution">
    <text evidence="3">The sequence shown here is derived from an EMBL/GenBank/DDBJ whole genome shotgun (WGS) entry which is preliminary data.</text>
</comment>
<gene>
    <name evidence="3" type="ORF">CQW23_27261</name>
</gene>
<dbReference type="Proteomes" id="UP000224567">
    <property type="component" value="Unassembled WGS sequence"/>
</dbReference>
<reference evidence="4" key="2">
    <citation type="journal article" date="2017" name="J. Anim. Genet.">
        <title>Multiple reference genome sequences of hot pepper reveal the massive evolution of plant disease resistance genes by retroduplication.</title>
        <authorList>
            <person name="Kim S."/>
            <person name="Park J."/>
            <person name="Yeom S.-I."/>
            <person name="Kim Y.-M."/>
            <person name="Seo E."/>
            <person name="Kim K.-T."/>
            <person name="Kim M.-S."/>
            <person name="Lee J.M."/>
            <person name="Cheong K."/>
            <person name="Shin H.-S."/>
            <person name="Kim S.-B."/>
            <person name="Han K."/>
            <person name="Lee J."/>
            <person name="Park M."/>
            <person name="Lee H.-A."/>
            <person name="Lee H.-Y."/>
            <person name="Lee Y."/>
            <person name="Oh S."/>
            <person name="Lee J.H."/>
            <person name="Choi E."/>
            <person name="Choi E."/>
            <person name="Lee S.E."/>
            <person name="Jeon J."/>
            <person name="Kim H."/>
            <person name="Choi G."/>
            <person name="Song H."/>
            <person name="Lee J."/>
            <person name="Lee S.-C."/>
            <person name="Kwon J.-K."/>
            <person name="Lee H.-Y."/>
            <person name="Koo N."/>
            <person name="Hong Y."/>
            <person name="Kim R.W."/>
            <person name="Kang W.-H."/>
            <person name="Huh J.H."/>
            <person name="Kang B.-C."/>
            <person name="Yang T.-J."/>
            <person name="Lee Y.-H."/>
            <person name="Bennetzen J.L."/>
            <person name="Choi D."/>
        </authorList>
    </citation>
    <scope>NUCLEOTIDE SEQUENCE [LARGE SCALE GENOMIC DNA]</scope>
    <source>
        <strain evidence="4">cv. PBC81</strain>
    </source>
</reference>
<dbReference type="PANTHER" id="PTHR31917:SF3">
    <property type="entry name" value="BROMO ADJACENT-LIKE DOMAIN PROTEIN"/>
    <property type="match status" value="1"/>
</dbReference>
<evidence type="ECO:0000256" key="1">
    <source>
        <dbReference type="SAM" id="MobiDB-lite"/>
    </source>
</evidence>